<protein>
    <submittedName>
        <fullName evidence="12">Facilitated trehalose transporter Tret1-like isoform X1</fullName>
    </submittedName>
</protein>
<evidence type="ECO:0000256" key="3">
    <source>
        <dbReference type="ARBA" id="ARBA00022475"/>
    </source>
</evidence>
<dbReference type="AlphaFoldDB" id="A0A6P7FB71"/>
<dbReference type="PANTHER" id="PTHR48021">
    <property type="match status" value="1"/>
</dbReference>
<reference evidence="12" key="1">
    <citation type="submission" date="2025-04" db="UniProtKB">
        <authorList>
            <consortium name="RefSeq"/>
        </authorList>
    </citation>
    <scope>IDENTIFICATION</scope>
    <source>
        <tissue evidence="12">Whole insect</tissue>
    </source>
</reference>
<dbReference type="PANTHER" id="PTHR48021:SF46">
    <property type="entry name" value="MAJOR FACILITATOR SUPERFAMILY (MFS) PROFILE DOMAIN-CONTAINING PROTEIN"/>
    <property type="match status" value="1"/>
</dbReference>
<dbReference type="OrthoDB" id="4540492at2759"/>
<dbReference type="SUPFAM" id="SSF103473">
    <property type="entry name" value="MFS general substrate transporter"/>
    <property type="match status" value="1"/>
</dbReference>
<evidence type="ECO:0000256" key="4">
    <source>
        <dbReference type="ARBA" id="ARBA00022597"/>
    </source>
</evidence>
<evidence type="ECO:0000313" key="11">
    <source>
        <dbReference type="Proteomes" id="UP001652700"/>
    </source>
</evidence>
<feature type="transmembrane region" description="Helical" evidence="8">
    <location>
        <begin position="191"/>
        <end position="212"/>
    </location>
</feature>
<dbReference type="InterPro" id="IPR050549">
    <property type="entry name" value="MFS_Trehalose_Transporter"/>
</dbReference>
<comment type="subcellular location">
    <subcellularLocation>
        <location evidence="1">Cell membrane</location>
        <topology evidence="1">Multi-pass membrane protein</topology>
    </subcellularLocation>
</comment>
<keyword evidence="6 8" id="KW-1133">Transmembrane helix</keyword>
<dbReference type="PROSITE" id="PS00216">
    <property type="entry name" value="SUGAR_TRANSPORT_1"/>
    <property type="match status" value="1"/>
</dbReference>
<evidence type="ECO:0000256" key="6">
    <source>
        <dbReference type="ARBA" id="ARBA00022989"/>
    </source>
</evidence>
<dbReference type="Pfam" id="PF00083">
    <property type="entry name" value="Sugar_tr"/>
    <property type="match status" value="1"/>
</dbReference>
<feature type="transmembrane region" description="Helical" evidence="8">
    <location>
        <begin position="307"/>
        <end position="328"/>
    </location>
</feature>
<evidence type="ECO:0000256" key="2">
    <source>
        <dbReference type="ARBA" id="ARBA00022448"/>
    </source>
</evidence>
<evidence type="ECO:0000313" key="10">
    <source>
        <dbReference type="EnsemblMetazoa" id="XP_028133144.1"/>
    </source>
</evidence>
<organism evidence="12">
    <name type="scientific">Diabrotica virgifera virgifera</name>
    <name type="common">western corn rootworm</name>
    <dbReference type="NCBI Taxonomy" id="50390"/>
    <lineage>
        <taxon>Eukaryota</taxon>
        <taxon>Metazoa</taxon>
        <taxon>Ecdysozoa</taxon>
        <taxon>Arthropoda</taxon>
        <taxon>Hexapoda</taxon>
        <taxon>Insecta</taxon>
        <taxon>Pterygota</taxon>
        <taxon>Neoptera</taxon>
        <taxon>Endopterygota</taxon>
        <taxon>Coleoptera</taxon>
        <taxon>Polyphaga</taxon>
        <taxon>Cucujiformia</taxon>
        <taxon>Chrysomeloidea</taxon>
        <taxon>Chrysomelidae</taxon>
        <taxon>Galerucinae</taxon>
        <taxon>Diabroticina</taxon>
        <taxon>Diabroticites</taxon>
        <taxon>Diabrotica</taxon>
    </lineage>
</organism>
<dbReference type="PROSITE" id="PS50850">
    <property type="entry name" value="MFS"/>
    <property type="match status" value="1"/>
</dbReference>
<dbReference type="KEGG" id="dvv:114328486"/>
<keyword evidence="2" id="KW-0813">Transport</keyword>
<feature type="transmembrane region" description="Helical" evidence="8">
    <location>
        <begin position="133"/>
        <end position="154"/>
    </location>
</feature>
<feature type="transmembrane region" description="Helical" evidence="8">
    <location>
        <begin position="166"/>
        <end position="185"/>
    </location>
</feature>
<name>A0A6P7FB71_DIAVI</name>
<dbReference type="FunFam" id="1.20.1250.20:FF:000218">
    <property type="entry name" value="facilitated trehalose transporter Tret1"/>
    <property type="match status" value="1"/>
</dbReference>
<dbReference type="InterPro" id="IPR005829">
    <property type="entry name" value="Sugar_transporter_CS"/>
</dbReference>
<dbReference type="GeneID" id="114328486"/>
<dbReference type="InterPro" id="IPR005828">
    <property type="entry name" value="MFS_sugar_transport-like"/>
</dbReference>
<accession>A0A6P7FB71</accession>
<dbReference type="Gene3D" id="1.20.1250.20">
    <property type="entry name" value="MFS general substrate transporter like domains"/>
    <property type="match status" value="1"/>
</dbReference>
<reference evidence="10" key="2">
    <citation type="submission" date="2025-05" db="UniProtKB">
        <authorList>
            <consortium name="EnsemblMetazoa"/>
        </authorList>
    </citation>
    <scope>IDENTIFICATION</scope>
</reference>
<sequence length="485" mass="53586">MRRILYPYVYDPLVSGTDMTFHNEHVAVTRIAKFLPQIIAGFAGTLLAISDGMTFAWTSPMTIYLTSKESHIKTTKEVVEWLETAFLCGCFCGIPITLYTVDKFGRKKSLVLVSVMMLVGWILIGLANKMIYIFAARVLAGIASNMVYVACPMYNAEIADEKIRGSLSAIMMVMDHAGSLIMYAIGPYTPFYTAPILGSVIVIFQIIVFSFMPDSPFYLISAGKIADAHKALSFFKPYKDADDEINVISASIETERREKEQKPSIFDTKVNRKVLTIITVLNLAPQMLGYSVIIMNLHIILKAAGSIYMDFSLAAITAGSIMLAATIFCSVSVDRFGRRILLLVSSTISGCCVLALAIYFHLQALSYNMTPVSWIPVVSVFIFCLFFKIGIGIVPLIVNAEIAPGNIKAIAVTYGDGLKIVGSIIAVQIYQFVTKATGLYLPFYIYSCSAVVLGIFTFFWIPETKGHSLEEIQRIIKSHSVGKRY</sequence>
<feature type="transmembrane region" description="Helical" evidence="8">
    <location>
        <begin position="110"/>
        <end position="127"/>
    </location>
</feature>
<proteinExistence type="predicted"/>
<dbReference type="GO" id="GO:0005886">
    <property type="term" value="C:plasma membrane"/>
    <property type="evidence" value="ECO:0007669"/>
    <property type="project" value="UniProtKB-SubCell"/>
</dbReference>
<dbReference type="GO" id="GO:0022857">
    <property type="term" value="F:transmembrane transporter activity"/>
    <property type="evidence" value="ECO:0007669"/>
    <property type="project" value="InterPro"/>
</dbReference>
<evidence type="ECO:0000256" key="5">
    <source>
        <dbReference type="ARBA" id="ARBA00022692"/>
    </source>
</evidence>
<feature type="transmembrane region" description="Helical" evidence="8">
    <location>
        <begin position="374"/>
        <end position="398"/>
    </location>
</feature>
<feature type="transmembrane region" description="Helical" evidence="8">
    <location>
        <begin position="439"/>
        <end position="461"/>
    </location>
</feature>
<dbReference type="Proteomes" id="UP001652700">
    <property type="component" value="Unplaced"/>
</dbReference>
<feature type="transmembrane region" description="Helical" evidence="8">
    <location>
        <begin position="78"/>
        <end position="98"/>
    </location>
</feature>
<feature type="transmembrane region" description="Helical" evidence="8">
    <location>
        <begin position="274"/>
        <end position="301"/>
    </location>
</feature>
<evidence type="ECO:0000256" key="7">
    <source>
        <dbReference type="ARBA" id="ARBA00023136"/>
    </source>
</evidence>
<dbReference type="InterPro" id="IPR020846">
    <property type="entry name" value="MFS_dom"/>
</dbReference>
<keyword evidence="7 8" id="KW-0472">Membrane</keyword>
<feature type="transmembrane region" description="Helical" evidence="8">
    <location>
        <begin position="38"/>
        <end position="58"/>
    </location>
</feature>
<keyword evidence="5 8" id="KW-0812">Transmembrane</keyword>
<gene>
    <name evidence="12" type="primary">LOC114328486</name>
</gene>
<dbReference type="RefSeq" id="XP_028133144.1">
    <property type="nucleotide sequence ID" value="XM_028277343.1"/>
</dbReference>
<dbReference type="InterPro" id="IPR036259">
    <property type="entry name" value="MFS_trans_sf"/>
</dbReference>
<keyword evidence="11" id="KW-1185">Reference proteome</keyword>
<evidence type="ECO:0000259" key="9">
    <source>
        <dbReference type="PROSITE" id="PS50850"/>
    </source>
</evidence>
<feature type="transmembrane region" description="Helical" evidence="8">
    <location>
        <begin position="340"/>
        <end position="362"/>
    </location>
</feature>
<dbReference type="InParanoid" id="A0A6P7FB71"/>
<keyword evidence="4" id="KW-0762">Sugar transport</keyword>
<feature type="domain" description="Major facilitator superfamily (MFS) profile" evidence="9">
    <location>
        <begin position="37"/>
        <end position="465"/>
    </location>
</feature>
<dbReference type="EnsemblMetazoa" id="XM_028277343.2">
    <property type="protein sequence ID" value="XP_028133144.1"/>
    <property type="gene ID" value="LOC114328486"/>
</dbReference>
<evidence type="ECO:0000256" key="8">
    <source>
        <dbReference type="SAM" id="Phobius"/>
    </source>
</evidence>
<evidence type="ECO:0000256" key="1">
    <source>
        <dbReference type="ARBA" id="ARBA00004651"/>
    </source>
</evidence>
<keyword evidence="3" id="KW-1003">Cell membrane</keyword>
<evidence type="ECO:0000313" key="12">
    <source>
        <dbReference type="RefSeq" id="XP_028133144.1"/>
    </source>
</evidence>